<reference evidence="1" key="1">
    <citation type="submission" date="2023-06" db="EMBL/GenBank/DDBJ databases">
        <title>Cytophagales bacterium Strain LB-30, isolated from soil.</title>
        <authorList>
            <person name="Liu B."/>
        </authorList>
    </citation>
    <scope>NUCLEOTIDE SEQUENCE</scope>
    <source>
        <strain evidence="1">LB-30</strain>
    </source>
</reference>
<dbReference type="NCBIfam" id="TIGR00847">
    <property type="entry name" value="ccoS"/>
    <property type="match status" value="1"/>
</dbReference>
<name>A0ABT8F2F5_9BACT</name>
<keyword evidence="2" id="KW-1185">Reference proteome</keyword>
<dbReference type="PANTHER" id="PTHR41532">
    <property type="entry name" value="FIXS PROTEIN"/>
    <property type="match status" value="1"/>
</dbReference>
<proteinExistence type="predicted"/>
<gene>
    <name evidence="1" type="primary">ccoS</name>
    <name evidence="1" type="ORF">QWY31_03540</name>
</gene>
<comment type="caution">
    <text evidence="1">The sequence shown here is derived from an EMBL/GenBank/DDBJ whole genome shotgun (WGS) entry which is preliminary data.</text>
</comment>
<dbReference type="Pfam" id="PF03597">
    <property type="entry name" value="FixS"/>
    <property type="match status" value="1"/>
</dbReference>
<sequence>MSVLVVLIGISLLLALSFLFIFFRAVNKGQFDDDYTPSVRILFDKPPTQAKEAQVKEEEKKEE</sequence>
<protein>
    <submittedName>
        <fullName evidence="1">Cbb3-type cytochrome oxidase assembly protein CcoS</fullName>
    </submittedName>
</protein>
<dbReference type="InterPro" id="IPR004714">
    <property type="entry name" value="Cyt_oxidase_maturation_cbb3"/>
</dbReference>
<organism evidence="1 2">
    <name type="scientific">Shiella aurantiaca</name>
    <dbReference type="NCBI Taxonomy" id="3058365"/>
    <lineage>
        <taxon>Bacteria</taxon>
        <taxon>Pseudomonadati</taxon>
        <taxon>Bacteroidota</taxon>
        <taxon>Cytophagia</taxon>
        <taxon>Cytophagales</taxon>
        <taxon>Shiellaceae</taxon>
        <taxon>Shiella</taxon>
    </lineage>
</organism>
<evidence type="ECO:0000313" key="1">
    <source>
        <dbReference type="EMBL" id="MDN4164558.1"/>
    </source>
</evidence>
<dbReference type="RefSeq" id="WP_320003086.1">
    <property type="nucleotide sequence ID" value="NZ_JAUHJS010000002.1"/>
</dbReference>
<evidence type="ECO:0000313" key="2">
    <source>
        <dbReference type="Proteomes" id="UP001168552"/>
    </source>
</evidence>
<dbReference type="EMBL" id="JAUHJS010000002">
    <property type="protein sequence ID" value="MDN4164558.1"/>
    <property type="molecule type" value="Genomic_DNA"/>
</dbReference>
<dbReference type="PANTHER" id="PTHR41532:SF1">
    <property type="entry name" value="FIXS PROTEIN"/>
    <property type="match status" value="1"/>
</dbReference>
<accession>A0ABT8F2F5</accession>
<dbReference type="Proteomes" id="UP001168552">
    <property type="component" value="Unassembled WGS sequence"/>
</dbReference>